<dbReference type="CDD" id="cd08071">
    <property type="entry name" value="MPN_DUF2466"/>
    <property type="match status" value="1"/>
</dbReference>
<dbReference type="EMBL" id="BMHF01000015">
    <property type="protein sequence ID" value="GGA46863.1"/>
    <property type="molecule type" value="Genomic_DNA"/>
</dbReference>
<evidence type="ECO:0000256" key="2">
    <source>
        <dbReference type="ARBA" id="ARBA00022670"/>
    </source>
</evidence>
<keyword evidence="5" id="KW-0862">Zinc</keyword>
<dbReference type="PROSITE" id="PS01302">
    <property type="entry name" value="UPF0758"/>
    <property type="match status" value="1"/>
</dbReference>
<accession>A0ABQ1GMQ0</accession>
<dbReference type="RefSeq" id="WP_094094798.1">
    <property type="nucleotide sequence ID" value="NZ_BMHF01000015.1"/>
</dbReference>
<dbReference type="InterPro" id="IPR025657">
    <property type="entry name" value="RadC_JAB"/>
</dbReference>
<dbReference type="PROSITE" id="PS50249">
    <property type="entry name" value="MPN"/>
    <property type="match status" value="1"/>
</dbReference>
<dbReference type="InterPro" id="IPR037518">
    <property type="entry name" value="MPN"/>
</dbReference>
<gene>
    <name evidence="8" type="ORF">GCM10010917_35150</name>
</gene>
<comment type="similarity">
    <text evidence="1">Belongs to the UPF0758 family.</text>
</comment>
<dbReference type="PANTHER" id="PTHR30471">
    <property type="entry name" value="DNA REPAIR PROTEIN RADC"/>
    <property type="match status" value="1"/>
</dbReference>
<evidence type="ECO:0000256" key="6">
    <source>
        <dbReference type="ARBA" id="ARBA00023049"/>
    </source>
</evidence>
<dbReference type="Pfam" id="PF04002">
    <property type="entry name" value="RadC"/>
    <property type="match status" value="1"/>
</dbReference>
<evidence type="ECO:0000256" key="5">
    <source>
        <dbReference type="ARBA" id="ARBA00022833"/>
    </source>
</evidence>
<protein>
    <recommendedName>
        <fullName evidence="7">MPN domain-containing protein</fullName>
    </recommendedName>
</protein>
<evidence type="ECO:0000256" key="4">
    <source>
        <dbReference type="ARBA" id="ARBA00022801"/>
    </source>
</evidence>
<keyword evidence="6" id="KW-0482">Metalloprotease</keyword>
<sequence length="154" mass="17095">MRDPNLKSARRIQIVSLRMVREQASILFPQRKISKPADAAELFRQFIGDCDREVFCIMTLDTKNQPTALHQVSCGTLNASLVHPRETYKLAILSNAASIIGCHNHPSGDPTPSPEDVELTERIRDAGSLLGIELLDHIVLGEGSFISLKERGFM</sequence>
<keyword evidence="9" id="KW-1185">Reference proteome</keyword>
<proteinExistence type="inferred from homology"/>
<dbReference type="Proteomes" id="UP000609323">
    <property type="component" value="Unassembled WGS sequence"/>
</dbReference>
<keyword evidence="3" id="KW-0479">Metal-binding</keyword>
<keyword evidence="2" id="KW-0645">Protease</keyword>
<dbReference type="Gene3D" id="3.40.140.10">
    <property type="entry name" value="Cytidine Deaminase, domain 2"/>
    <property type="match status" value="1"/>
</dbReference>
<comment type="caution">
    <text evidence="8">The sequence shown here is derived from an EMBL/GenBank/DDBJ whole genome shotgun (WGS) entry which is preliminary data.</text>
</comment>
<evidence type="ECO:0000313" key="8">
    <source>
        <dbReference type="EMBL" id="GGA46863.1"/>
    </source>
</evidence>
<keyword evidence="4" id="KW-0378">Hydrolase</keyword>
<dbReference type="InterPro" id="IPR001405">
    <property type="entry name" value="UPF0758"/>
</dbReference>
<evidence type="ECO:0000256" key="3">
    <source>
        <dbReference type="ARBA" id="ARBA00022723"/>
    </source>
</evidence>
<feature type="domain" description="MPN" evidence="7">
    <location>
        <begin position="32"/>
        <end position="154"/>
    </location>
</feature>
<name>A0ABQ1GMQ0_9BACL</name>
<dbReference type="PANTHER" id="PTHR30471:SF3">
    <property type="entry name" value="UPF0758 PROTEIN YEES-RELATED"/>
    <property type="match status" value="1"/>
</dbReference>
<organism evidence="8 9">
    <name type="scientific">Paenibacillus physcomitrellae</name>
    <dbReference type="NCBI Taxonomy" id="1619311"/>
    <lineage>
        <taxon>Bacteria</taxon>
        <taxon>Bacillati</taxon>
        <taxon>Bacillota</taxon>
        <taxon>Bacilli</taxon>
        <taxon>Bacillales</taxon>
        <taxon>Paenibacillaceae</taxon>
        <taxon>Paenibacillus</taxon>
    </lineage>
</organism>
<evidence type="ECO:0000259" key="7">
    <source>
        <dbReference type="PROSITE" id="PS50249"/>
    </source>
</evidence>
<reference evidence="9" key="1">
    <citation type="journal article" date="2019" name="Int. J. Syst. Evol. Microbiol.">
        <title>The Global Catalogue of Microorganisms (GCM) 10K type strain sequencing project: providing services to taxonomists for standard genome sequencing and annotation.</title>
        <authorList>
            <consortium name="The Broad Institute Genomics Platform"/>
            <consortium name="The Broad Institute Genome Sequencing Center for Infectious Disease"/>
            <person name="Wu L."/>
            <person name="Ma J."/>
        </authorList>
    </citation>
    <scope>NUCLEOTIDE SEQUENCE [LARGE SCALE GENOMIC DNA]</scope>
    <source>
        <strain evidence="9">CGMCC 1.15044</strain>
    </source>
</reference>
<evidence type="ECO:0000313" key="9">
    <source>
        <dbReference type="Proteomes" id="UP000609323"/>
    </source>
</evidence>
<evidence type="ECO:0000256" key="1">
    <source>
        <dbReference type="ARBA" id="ARBA00010243"/>
    </source>
</evidence>
<dbReference type="InterPro" id="IPR020891">
    <property type="entry name" value="UPF0758_CS"/>
</dbReference>